<evidence type="ECO:0000313" key="1">
    <source>
        <dbReference type="EMBL" id="GAA4334263.1"/>
    </source>
</evidence>
<comment type="caution">
    <text evidence="1">The sequence shown here is derived from an EMBL/GenBank/DDBJ whole genome shotgun (WGS) entry which is preliminary data.</text>
</comment>
<evidence type="ECO:0008006" key="3">
    <source>
        <dbReference type="Google" id="ProtNLM"/>
    </source>
</evidence>
<keyword evidence="2" id="KW-1185">Reference proteome</keyword>
<accession>A0ABP8H4J5</accession>
<evidence type="ECO:0000313" key="2">
    <source>
        <dbReference type="Proteomes" id="UP001501725"/>
    </source>
</evidence>
<name>A0ABP8H4J5_9BACT</name>
<proteinExistence type="predicted"/>
<protein>
    <recommendedName>
        <fullName evidence="3">Peptide chain release factor 2</fullName>
    </recommendedName>
</protein>
<dbReference type="Proteomes" id="UP001501725">
    <property type="component" value="Unassembled WGS sequence"/>
</dbReference>
<sequence length="46" mass="5424">MSVAEAWEQLSILENQYADLLINEASMRELNDLWNEIARLRAFVEQ</sequence>
<dbReference type="EMBL" id="BAABGY010000008">
    <property type="protein sequence ID" value="GAA4334263.1"/>
    <property type="molecule type" value="Genomic_DNA"/>
</dbReference>
<gene>
    <name evidence="1" type="ORF">GCM10023184_28160</name>
</gene>
<organism evidence="1 2">
    <name type="scientific">Flaviaesturariibacter amylovorans</name>
    <dbReference type="NCBI Taxonomy" id="1084520"/>
    <lineage>
        <taxon>Bacteria</taxon>
        <taxon>Pseudomonadati</taxon>
        <taxon>Bacteroidota</taxon>
        <taxon>Chitinophagia</taxon>
        <taxon>Chitinophagales</taxon>
        <taxon>Chitinophagaceae</taxon>
        <taxon>Flaviaestuariibacter</taxon>
    </lineage>
</organism>
<reference evidence="2" key="1">
    <citation type="journal article" date="2019" name="Int. J. Syst. Evol. Microbiol.">
        <title>The Global Catalogue of Microorganisms (GCM) 10K type strain sequencing project: providing services to taxonomists for standard genome sequencing and annotation.</title>
        <authorList>
            <consortium name="The Broad Institute Genomics Platform"/>
            <consortium name="The Broad Institute Genome Sequencing Center for Infectious Disease"/>
            <person name="Wu L."/>
            <person name="Ma J."/>
        </authorList>
    </citation>
    <scope>NUCLEOTIDE SEQUENCE [LARGE SCALE GENOMIC DNA]</scope>
    <source>
        <strain evidence="2">JCM 17919</strain>
    </source>
</reference>
<dbReference type="RefSeq" id="WP_345256396.1">
    <property type="nucleotide sequence ID" value="NZ_BAABGY010000008.1"/>
</dbReference>